<feature type="transmembrane region" description="Helical" evidence="7">
    <location>
        <begin position="480"/>
        <end position="500"/>
    </location>
</feature>
<feature type="transmembrane region" description="Helical" evidence="7">
    <location>
        <begin position="195"/>
        <end position="217"/>
    </location>
</feature>
<dbReference type="PANTHER" id="PTHR45649:SF24">
    <property type="entry name" value="TRANSPORT PROTEIN, PUTATIVE (AFU_ORTHOLOGUE AFUA_2G15150)-RELATED"/>
    <property type="match status" value="1"/>
</dbReference>
<reference evidence="8" key="1">
    <citation type="submission" date="2021-04" db="EMBL/GenBank/DDBJ databases">
        <title>First draft genome resource for Brassicaceae pathogens Fusarium oxysporum f. sp. raphani and Fusarium oxysporum f. sp. rapae.</title>
        <authorList>
            <person name="Asai S."/>
        </authorList>
    </citation>
    <scope>NUCLEOTIDE SEQUENCE</scope>
    <source>
        <strain evidence="8">Tf1208</strain>
    </source>
</reference>
<keyword evidence="2" id="KW-0813">Transport</keyword>
<dbReference type="AlphaFoldDB" id="A0A8J5PLW0"/>
<evidence type="ECO:0000256" key="1">
    <source>
        <dbReference type="ARBA" id="ARBA00004141"/>
    </source>
</evidence>
<sequence length="517" mass="56703">MTEDPKKTALGENTDVERRSSTQIGRCKEIGNQYETNSQPKRDISGLSMVAIAFNICNSWVALATMLAIAIAAGGTFTTLYGIIIVSVVYICVSMTLAELASVYPTGGGQYHFTSILAPEKFSQILSYICGLAATCSWMFLAAGVSMLATQLLLSLPAFYVDDFEPKNWQSFLVFQAINIALHTYNIFLLKKTLWIHEVGFGLSLVVFFTVSVTSLIRSDKASSSFVWDNFTNNMGWPDGVTFITGLATPASMFLGLDGAIHLADEALHPQRAVPKALMFTSIIGVLTSFSFGIVMCYSITDLDTLINTTMPIYELWRQATQSKTAATIFLVCLFLIVLFTINAVMQTASRMTWAFALDGALIGSEHLASIHPSLQVPVWSYVLNAIVVCILGCIYLGSTIAFNAVMGSSIILQMISFSLPAVLLMLRGRSSDVMPPNRSFKLPNWLGWIANAVVAIFSVVEIVFFVFPPTNPTSGSGMNYASVVLALTALFAILNWFFYARNHYHEFKINAIEQSR</sequence>
<comment type="caution">
    <text evidence="8">The sequence shown here is derived from an EMBL/GenBank/DDBJ whole genome shotgun (WGS) entry which is preliminary data.</text>
</comment>
<accession>A0A8J5PLW0</accession>
<feature type="transmembrane region" description="Helical" evidence="7">
    <location>
        <begin position="379"/>
        <end position="399"/>
    </location>
</feature>
<dbReference type="InterPro" id="IPR002293">
    <property type="entry name" value="AA/rel_permease1"/>
</dbReference>
<comment type="subcellular location">
    <subcellularLocation>
        <location evidence="1">Membrane</location>
        <topology evidence="1">Multi-pass membrane protein</topology>
    </subcellularLocation>
</comment>
<keyword evidence="5 7" id="KW-0472">Membrane</keyword>
<feature type="transmembrane region" description="Helical" evidence="7">
    <location>
        <begin position="446"/>
        <end position="468"/>
    </location>
</feature>
<feature type="compositionally biased region" description="Basic and acidic residues" evidence="6">
    <location>
        <begin position="1"/>
        <end position="20"/>
    </location>
</feature>
<evidence type="ECO:0000256" key="3">
    <source>
        <dbReference type="ARBA" id="ARBA00022692"/>
    </source>
</evidence>
<keyword evidence="3 7" id="KW-0812">Transmembrane</keyword>
<gene>
    <name evidence="8" type="primary">HNM1-0</name>
    <name evidence="8" type="ORF">Forpe1208_v001958</name>
</gene>
<feature type="transmembrane region" description="Helical" evidence="7">
    <location>
        <begin position="278"/>
        <end position="301"/>
    </location>
</feature>
<evidence type="ECO:0000256" key="5">
    <source>
        <dbReference type="ARBA" id="ARBA00023136"/>
    </source>
</evidence>
<dbReference type="Proteomes" id="UP000694050">
    <property type="component" value="Unassembled WGS sequence"/>
</dbReference>
<feature type="transmembrane region" description="Helical" evidence="7">
    <location>
        <begin position="326"/>
        <end position="346"/>
    </location>
</feature>
<dbReference type="PANTHER" id="PTHR45649">
    <property type="entry name" value="AMINO-ACID PERMEASE BAT1"/>
    <property type="match status" value="1"/>
</dbReference>
<feature type="region of interest" description="Disordered" evidence="6">
    <location>
        <begin position="1"/>
        <end position="22"/>
    </location>
</feature>
<feature type="transmembrane region" description="Helical" evidence="7">
    <location>
        <begin position="237"/>
        <end position="257"/>
    </location>
</feature>
<evidence type="ECO:0000313" key="9">
    <source>
        <dbReference type="Proteomes" id="UP000694050"/>
    </source>
</evidence>
<organism evidence="8 9">
    <name type="scientific">Fusarium oxysporum f. sp. rapae</name>
    <dbReference type="NCBI Taxonomy" id="485398"/>
    <lineage>
        <taxon>Eukaryota</taxon>
        <taxon>Fungi</taxon>
        <taxon>Dikarya</taxon>
        <taxon>Ascomycota</taxon>
        <taxon>Pezizomycotina</taxon>
        <taxon>Sordariomycetes</taxon>
        <taxon>Hypocreomycetidae</taxon>
        <taxon>Hypocreales</taxon>
        <taxon>Nectriaceae</taxon>
        <taxon>Fusarium</taxon>
        <taxon>Fusarium oxysporum species complex</taxon>
    </lineage>
</organism>
<evidence type="ECO:0000256" key="7">
    <source>
        <dbReference type="SAM" id="Phobius"/>
    </source>
</evidence>
<evidence type="ECO:0000256" key="6">
    <source>
        <dbReference type="SAM" id="MobiDB-lite"/>
    </source>
</evidence>
<dbReference type="GO" id="GO:0022857">
    <property type="term" value="F:transmembrane transporter activity"/>
    <property type="evidence" value="ECO:0007669"/>
    <property type="project" value="InterPro"/>
</dbReference>
<keyword evidence="4 7" id="KW-1133">Transmembrane helix</keyword>
<proteinExistence type="predicted"/>
<dbReference type="EMBL" id="JAELUQ010000001">
    <property type="protein sequence ID" value="KAG7421722.1"/>
    <property type="molecule type" value="Genomic_DNA"/>
</dbReference>
<dbReference type="Pfam" id="PF13520">
    <property type="entry name" value="AA_permease_2"/>
    <property type="match status" value="1"/>
</dbReference>
<name>A0A8J5PLW0_FUSOX</name>
<feature type="transmembrane region" description="Helical" evidence="7">
    <location>
        <begin position="125"/>
        <end position="149"/>
    </location>
</feature>
<feature type="transmembrane region" description="Helical" evidence="7">
    <location>
        <begin position="47"/>
        <end position="73"/>
    </location>
</feature>
<evidence type="ECO:0000256" key="4">
    <source>
        <dbReference type="ARBA" id="ARBA00022989"/>
    </source>
</evidence>
<feature type="transmembrane region" description="Helical" evidence="7">
    <location>
        <begin position="79"/>
        <end position="104"/>
    </location>
</feature>
<feature type="transmembrane region" description="Helical" evidence="7">
    <location>
        <begin position="169"/>
        <end position="188"/>
    </location>
</feature>
<evidence type="ECO:0000313" key="8">
    <source>
        <dbReference type="EMBL" id="KAG7421722.1"/>
    </source>
</evidence>
<evidence type="ECO:0000256" key="2">
    <source>
        <dbReference type="ARBA" id="ARBA00022448"/>
    </source>
</evidence>
<dbReference type="PIRSF" id="PIRSF006060">
    <property type="entry name" value="AA_transporter"/>
    <property type="match status" value="1"/>
</dbReference>
<feature type="transmembrane region" description="Helical" evidence="7">
    <location>
        <begin position="405"/>
        <end position="425"/>
    </location>
</feature>
<protein>
    <submittedName>
        <fullName evidence="8">Choline transport protein</fullName>
    </submittedName>
</protein>
<dbReference type="GO" id="GO:0016020">
    <property type="term" value="C:membrane"/>
    <property type="evidence" value="ECO:0007669"/>
    <property type="project" value="UniProtKB-SubCell"/>
</dbReference>